<dbReference type="GO" id="GO:0046872">
    <property type="term" value="F:metal ion binding"/>
    <property type="evidence" value="ECO:0007669"/>
    <property type="project" value="UniProtKB-KW"/>
</dbReference>
<dbReference type="PROSITE" id="PS51792">
    <property type="entry name" value="YIPPEE"/>
    <property type="match status" value="1"/>
</dbReference>
<name>A0A2G2ZDU7_CAPAN</name>
<accession>A0A2G2ZDU7</accession>
<gene>
    <name evidence="5" type="ORF">T459_18239</name>
</gene>
<sequence>MVIPSEDRIHCRGCNATVSFVKYYFLNKRDLADAGIFTRMTDVDVSEDARNRKVIGRNTLAHVRCSGCKMLIGSKFIAVPEPTENIKVGHFSMDLNELIDWKGVTLFNSLLGIGGATEQAPAGQDGGANEQNADQDGDANEQIPMEQDLGANEQNADQDEDANEQVPMEQDLGANEQNAEQDEDANEQVPNEQDVVANEQNANQDEVGGAQRKRRRTSMDKLIYWNDVTLLNFLFGGANGQAPDDHDGGEDERDHDQNTMIASTLNADNIDQDGGANEQNADQDGDINEQVPNEQNLGATEQNAVQDGYANEHGPNDQDVGANEQNTDPDDGNANERCPNEQDVGANEKSVDPDGDTDEQVPNEQDVGATEQNADQYGDANEQVSNEQDLGAAEQNANQDEDTNEQNDDQDAGTPMN</sequence>
<feature type="compositionally biased region" description="Polar residues" evidence="3">
    <location>
        <begin position="290"/>
        <end position="305"/>
    </location>
</feature>
<feature type="compositionally biased region" description="Acidic residues" evidence="3">
    <location>
        <begin position="399"/>
        <end position="411"/>
    </location>
</feature>
<feature type="domain" description="Yippee" evidence="4">
    <location>
        <begin position="7"/>
        <end position="102"/>
    </location>
</feature>
<evidence type="ECO:0000256" key="1">
    <source>
        <dbReference type="ARBA" id="ARBA00022723"/>
    </source>
</evidence>
<feature type="region of interest" description="Disordered" evidence="3">
    <location>
        <begin position="176"/>
        <end position="215"/>
    </location>
</feature>
<feature type="region of interest" description="Disordered" evidence="3">
    <location>
        <begin position="118"/>
        <end position="140"/>
    </location>
</feature>
<evidence type="ECO:0000313" key="5">
    <source>
        <dbReference type="EMBL" id="PHT80187.1"/>
    </source>
</evidence>
<dbReference type="AlphaFoldDB" id="A0A2G2ZDU7"/>
<evidence type="ECO:0000313" key="6">
    <source>
        <dbReference type="Proteomes" id="UP000222542"/>
    </source>
</evidence>
<dbReference type="EMBL" id="AYRZ02000006">
    <property type="protein sequence ID" value="PHT80187.1"/>
    <property type="molecule type" value="Genomic_DNA"/>
</dbReference>
<protein>
    <recommendedName>
        <fullName evidence="4">Yippee domain-containing protein</fullName>
    </recommendedName>
</protein>
<dbReference type="Pfam" id="PF03226">
    <property type="entry name" value="Yippee-Mis18"/>
    <property type="match status" value="1"/>
</dbReference>
<dbReference type="Proteomes" id="UP000222542">
    <property type="component" value="Unassembled WGS sequence"/>
</dbReference>
<organism evidence="5 6">
    <name type="scientific">Capsicum annuum</name>
    <name type="common">Capsicum pepper</name>
    <dbReference type="NCBI Taxonomy" id="4072"/>
    <lineage>
        <taxon>Eukaryota</taxon>
        <taxon>Viridiplantae</taxon>
        <taxon>Streptophyta</taxon>
        <taxon>Embryophyta</taxon>
        <taxon>Tracheophyta</taxon>
        <taxon>Spermatophyta</taxon>
        <taxon>Magnoliopsida</taxon>
        <taxon>eudicotyledons</taxon>
        <taxon>Gunneridae</taxon>
        <taxon>Pentapetalae</taxon>
        <taxon>asterids</taxon>
        <taxon>lamiids</taxon>
        <taxon>Solanales</taxon>
        <taxon>Solanaceae</taxon>
        <taxon>Solanoideae</taxon>
        <taxon>Capsiceae</taxon>
        <taxon>Capsicum</taxon>
    </lineage>
</organism>
<reference evidence="5 6" key="1">
    <citation type="journal article" date="2014" name="Nat. Genet.">
        <title>Genome sequence of the hot pepper provides insights into the evolution of pungency in Capsicum species.</title>
        <authorList>
            <person name="Kim S."/>
            <person name="Park M."/>
            <person name="Yeom S.I."/>
            <person name="Kim Y.M."/>
            <person name="Lee J.M."/>
            <person name="Lee H.A."/>
            <person name="Seo E."/>
            <person name="Choi J."/>
            <person name="Cheong K."/>
            <person name="Kim K.T."/>
            <person name="Jung K."/>
            <person name="Lee G.W."/>
            <person name="Oh S.K."/>
            <person name="Bae C."/>
            <person name="Kim S.B."/>
            <person name="Lee H.Y."/>
            <person name="Kim S.Y."/>
            <person name="Kim M.S."/>
            <person name="Kang B.C."/>
            <person name="Jo Y.D."/>
            <person name="Yang H.B."/>
            <person name="Jeong H.J."/>
            <person name="Kang W.H."/>
            <person name="Kwon J.K."/>
            <person name="Shin C."/>
            <person name="Lim J.Y."/>
            <person name="Park J.H."/>
            <person name="Huh J.H."/>
            <person name="Kim J.S."/>
            <person name="Kim B.D."/>
            <person name="Cohen O."/>
            <person name="Paran I."/>
            <person name="Suh M.C."/>
            <person name="Lee S.B."/>
            <person name="Kim Y.K."/>
            <person name="Shin Y."/>
            <person name="Noh S.J."/>
            <person name="Park J."/>
            <person name="Seo Y.S."/>
            <person name="Kwon S.Y."/>
            <person name="Kim H.A."/>
            <person name="Park J.M."/>
            <person name="Kim H.J."/>
            <person name="Choi S.B."/>
            <person name="Bosland P.W."/>
            <person name="Reeves G."/>
            <person name="Jo S.H."/>
            <person name="Lee B.W."/>
            <person name="Cho H.T."/>
            <person name="Choi H.S."/>
            <person name="Lee M.S."/>
            <person name="Yu Y."/>
            <person name="Do Choi Y."/>
            <person name="Park B.S."/>
            <person name="van Deynze A."/>
            <person name="Ashrafi H."/>
            <person name="Hill T."/>
            <person name="Kim W.T."/>
            <person name="Pai H.S."/>
            <person name="Ahn H.K."/>
            <person name="Yeam I."/>
            <person name="Giovannoni J.J."/>
            <person name="Rose J.K."/>
            <person name="Sorensen I."/>
            <person name="Lee S.J."/>
            <person name="Kim R.W."/>
            <person name="Choi I.Y."/>
            <person name="Choi B.S."/>
            <person name="Lim J.S."/>
            <person name="Lee Y.H."/>
            <person name="Choi D."/>
        </authorList>
    </citation>
    <scope>NUCLEOTIDE SEQUENCE [LARGE SCALE GENOMIC DNA]</scope>
    <source>
        <strain evidence="6">cv. CM334</strain>
    </source>
</reference>
<comment type="caution">
    <text evidence="5">The sequence shown here is derived from an EMBL/GenBank/DDBJ whole genome shotgun (WGS) entry which is preliminary data.</text>
</comment>
<dbReference type="InterPro" id="IPR034751">
    <property type="entry name" value="Yippee"/>
</dbReference>
<feature type="region of interest" description="Disordered" evidence="3">
    <location>
        <begin position="268"/>
        <end position="417"/>
    </location>
</feature>
<dbReference type="InterPro" id="IPR004910">
    <property type="entry name" value="Yippee/Mis18/Cereblon"/>
</dbReference>
<keyword evidence="1" id="KW-0479">Metal-binding</keyword>
<dbReference type="Gramene" id="PHT80187">
    <property type="protein sequence ID" value="PHT80187"/>
    <property type="gene ID" value="T459_18239"/>
</dbReference>
<proteinExistence type="predicted"/>
<keyword evidence="2" id="KW-0862">Zinc</keyword>
<keyword evidence="6" id="KW-1185">Reference proteome</keyword>
<dbReference type="STRING" id="4072.A0A2G2ZDU7"/>
<evidence type="ECO:0000259" key="4">
    <source>
        <dbReference type="PROSITE" id="PS51792"/>
    </source>
</evidence>
<evidence type="ECO:0000256" key="3">
    <source>
        <dbReference type="SAM" id="MobiDB-lite"/>
    </source>
</evidence>
<evidence type="ECO:0000256" key="2">
    <source>
        <dbReference type="ARBA" id="ARBA00022833"/>
    </source>
</evidence>
<reference evidence="5 6" key="2">
    <citation type="journal article" date="2017" name="Genome Biol.">
        <title>New reference genome sequences of hot pepper reveal the massive evolution of plant disease-resistance genes by retroduplication.</title>
        <authorList>
            <person name="Kim S."/>
            <person name="Park J."/>
            <person name="Yeom S.I."/>
            <person name="Kim Y.M."/>
            <person name="Seo E."/>
            <person name="Kim K.T."/>
            <person name="Kim M.S."/>
            <person name="Lee J.M."/>
            <person name="Cheong K."/>
            <person name="Shin H.S."/>
            <person name="Kim S.B."/>
            <person name="Han K."/>
            <person name="Lee J."/>
            <person name="Park M."/>
            <person name="Lee H.A."/>
            <person name="Lee H.Y."/>
            <person name="Lee Y."/>
            <person name="Oh S."/>
            <person name="Lee J.H."/>
            <person name="Choi E."/>
            <person name="Choi E."/>
            <person name="Lee S.E."/>
            <person name="Jeon J."/>
            <person name="Kim H."/>
            <person name="Choi G."/>
            <person name="Song H."/>
            <person name="Lee J."/>
            <person name="Lee S.C."/>
            <person name="Kwon J.K."/>
            <person name="Lee H.Y."/>
            <person name="Koo N."/>
            <person name="Hong Y."/>
            <person name="Kim R.W."/>
            <person name="Kang W.H."/>
            <person name="Huh J.H."/>
            <person name="Kang B.C."/>
            <person name="Yang T.J."/>
            <person name="Lee Y.H."/>
            <person name="Bennetzen J.L."/>
            <person name="Choi D."/>
        </authorList>
    </citation>
    <scope>NUCLEOTIDE SEQUENCE [LARGE SCALE GENOMIC DNA]</scope>
    <source>
        <strain evidence="6">cv. CM334</strain>
    </source>
</reference>